<dbReference type="EMBL" id="DACXIC010000018">
    <property type="protein sequence ID" value="HAU4357755.1"/>
    <property type="molecule type" value="Genomic_DNA"/>
</dbReference>
<dbReference type="AlphaFoldDB" id="A0AAD3ULB1"/>
<feature type="transmembrane region" description="Helical" evidence="1">
    <location>
        <begin position="65"/>
        <end position="82"/>
    </location>
</feature>
<protein>
    <submittedName>
        <fullName evidence="2">Uncharacterized protein</fullName>
    </submittedName>
</protein>
<reference evidence="2" key="1">
    <citation type="journal article" date="2018" name="Genome Biol.">
        <title>SKESA: strategic k-mer extension for scrupulous assemblies.</title>
        <authorList>
            <person name="Souvorov A."/>
            <person name="Agarwala R."/>
            <person name="Lipman D.J."/>
        </authorList>
    </citation>
    <scope>NUCLEOTIDE SEQUENCE</scope>
    <source>
        <strain evidence="2">AUSMDU00005748</strain>
    </source>
</reference>
<feature type="transmembrane region" description="Helical" evidence="1">
    <location>
        <begin position="6"/>
        <end position="24"/>
    </location>
</feature>
<keyword evidence="1" id="KW-0472">Membrane</keyword>
<evidence type="ECO:0000313" key="3">
    <source>
        <dbReference type="Proteomes" id="UP000868497"/>
    </source>
</evidence>
<keyword evidence="1" id="KW-1133">Transmembrane helix</keyword>
<comment type="caution">
    <text evidence="2">The sequence shown here is derived from an EMBL/GenBank/DDBJ whole genome shotgun (WGS) entry which is preliminary data.</text>
</comment>
<sequence length="103" mass="10927">MDSPLALSAAIFLAAVGVGLWSQYGLPRLSDSRNILFILSLILGVVSAASCLFHLLYLLIEGQSAQGGSAWFGPLIVLGALWKPLKYIAGKLDAVLTKNQGKK</sequence>
<dbReference type="GeneID" id="93285436"/>
<evidence type="ECO:0000313" key="2">
    <source>
        <dbReference type="EMBL" id="HAU4357755.1"/>
    </source>
</evidence>
<proteinExistence type="predicted"/>
<organism evidence="2 3">
    <name type="scientific">Klebsiella oxytoca</name>
    <dbReference type="NCBI Taxonomy" id="571"/>
    <lineage>
        <taxon>Bacteria</taxon>
        <taxon>Pseudomonadati</taxon>
        <taxon>Pseudomonadota</taxon>
        <taxon>Gammaproteobacteria</taxon>
        <taxon>Enterobacterales</taxon>
        <taxon>Enterobacteriaceae</taxon>
        <taxon>Klebsiella/Raoultella group</taxon>
        <taxon>Klebsiella</taxon>
    </lineage>
</organism>
<keyword evidence="1" id="KW-0812">Transmembrane</keyword>
<evidence type="ECO:0000256" key="1">
    <source>
        <dbReference type="SAM" id="Phobius"/>
    </source>
</evidence>
<accession>A0AAD3ULB1</accession>
<dbReference type="RefSeq" id="WP_017146115.1">
    <property type="nucleotide sequence ID" value="NZ_ABFNOZ020000053.1"/>
</dbReference>
<dbReference type="Proteomes" id="UP000868497">
    <property type="component" value="Unassembled WGS sequence"/>
</dbReference>
<reference evidence="2" key="2">
    <citation type="submission" date="2019-09" db="EMBL/GenBank/DDBJ databases">
        <authorList>
            <consortium name="NCBI Pathogen Detection Project"/>
        </authorList>
    </citation>
    <scope>NUCLEOTIDE SEQUENCE</scope>
    <source>
        <strain evidence="2">AUSMDU00005748</strain>
    </source>
</reference>
<name>A0AAD3ULB1_KLEOX</name>
<feature type="transmembrane region" description="Helical" evidence="1">
    <location>
        <begin position="36"/>
        <end position="59"/>
    </location>
</feature>
<gene>
    <name evidence="2" type="ORF">F6W21_15605</name>
</gene>